<evidence type="ECO:0000313" key="4">
    <source>
        <dbReference type="Proteomes" id="UP000332933"/>
    </source>
</evidence>
<dbReference type="EMBL" id="VJMH01005122">
    <property type="protein sequence ID" value="KAF0700469.1"/>
    <property type="molecule type" value="Genomic_DNA"/>
</dbReference>
<evidence type="ECO:0000256" key="1">
    <source>
        <dbReference type="SAM" id="MobiDB-lite"/>
    </source>
</evidence>
<evidence type="ECO:0000313" key="3">
    <source>
        <dbReference type="EMBL" id="VFT85882.1"/>
    </source>
</evidence>
<reference evidence="3 4" key="1">
    <citation type="submission" date="2019-03" db="EMBL/GenBank/DDBJ databases">
        <authorList>
            <person name="Gaulin E."/>
            <person name="Dumas B."/>
        </authorList>
    </citation>
    <scope>NUCLEOTIDE SEQUENCE [LARGE SCALE GENOMIC DNA]</scope>
    <source>
        <strain evidence="3">CBS 568.67</strain>
    </source>
</reference>
<dbReference type="AlphaFoldDB" id="A0A485KLP9"/>
<accession>A0A485KLP9</accession>
<dbReference type="EMBL" id="CAADRA010005143">
    <property type="protein sequence ID" value="VFT85882.1"/>
    <property type="molecule type" value="Genomic_DNA"/>
</dbReference>
<keyword evidence="4" id="KW-1185">Reference proteome</keyword>
<organism evidence="3 4">
    <name type="scientific">Aphanomyces stellatus</name>
    <dbReference type="NCBI Taxonomy" id="120398"/>
    <lineage>
        <taxon>Eukaryota</taxon>
        <taxon>Sar</taxon>
        <taxon>Stramenopiles</taxon>
        <taxon>Oomycota</taxon>
        <taxon>Saprolegniomycetes</taxon>
        <taxon>Saprolegniales</taxon>
        <taxon>Verrucalvaceae</taxon>
        <taxon>Aphanomyces</taxon>
    </lineage>
</organism>
<dbReference type="Proteomes" id="UP000332933">
    <property type="component" value="Unassembled WGS sequence"/>
</dbReference>
<reference evidence="2" key="2">
    <citation type="submission" date="2019-06" db="EMBL/GenBank/DDBJ databases">
        <title>Genomics analysis of Aphanomyces spp. identifies a new class of oomycete effector associated with host adaptation.</title>
        <authorList>
            <person name="Gaulin E."/>
        </authorList>
    </citation>
    <scope>NUCLEOTIDE SEQUENCE</scope>
    <source>
        <strain evidence="2">CBS 578.67</strain>
    </source>
</reference>
<evidence type="ECO:0000313" key="2">
    <source>
        <dbReference type="EMBL" id="KAF0700469.1"/>
    </source>
</evidence>
<name>A0A485KLP9_9STRA</name>
<feature type="compositionally biased region" description="Basic and acidic residues" evidence="1">
    <location>
        <begin position="182"/>
        <end position="193"/>
    </location>
</feature>
<sequence length="193" mass="20721">MLASTSTDLHTSISWEIPQATLTLSRMFELSRMFLTIESAKKRVWEQILNGFVAQHTRDVALTAADAGVPDHASLDTKSTKRLMPRFTLSHGVASSAWAIQQFAPLCRAFFASPEDAGRRSSAMTFPFTVPSARSSPLGISTFCAGSGLAVTNLPHAAMSGSNALTGIESRTVANPGNVDLARPRGEQQRDTV</sequence>
<proteinExistence type="predicted"/>
<gene>
    <name evidence="3" type="primary">Aste57867_8998</name>
    <name evidence="2" type="ORF">As57867_008963</name>
    <name evidence="3" type="ORF">ASTE57867_8998</name>
</gene>
<feature type="region of interest" description="Disordered" evidence="1">
    <location>
        <begin position="174"/>
        <end position="193"/>
    </location>
</feature>
<protein>
    <submittedName>
        <fullName evidence="3">Aste57867_8998 protein</fullName>
    </submittedName>
</protein>